<evidence type="ECO:0000313" key="2">
    <source>
        <dbReference type="EMBL" id="MBE9609176.1"/>
    </source>
</evidence>
<dbReference type="RefSeq" id="WP_194115690.1">
    <property type="nucleotide sequence ID" value="NZ_JADFUA010000003.1"/>
</dbReference>
<comment type="caution">
    <text evidence="2">The sequence shown here is derived from an EMBL/GenBank/DDBJ whole genome shotgun (WGS) entry which is preliminary data.</text>
</comment>
<feature type="transmembrane region" description="Helical" evidence="1">
    <location>
        <begin position="45"/>
        <end position="64"/>
    </location>
</feature>
<keyword evidence="1" id="KW-1133">Transmembrane helix</keyword>
<accession>A0A8J7K1G8</accession>
<evidence type="ECO:0000313" key="3">
    <source>
        <dbReference type="Proteomes" id="UP000604481"/>
    </source>
</evidence>
<organism evidence="2 3">
    <name type="scientific">Chitinilyticum piscinae</name>
    <dbReference type="NCBI Taxonomy" id="2866724"/>
    <lineage>
        <taxon>Bacteria</taxon>
        <taxon>Pseudomonadati</taxon>
        <taxon>Pseudomonadota</taxon>
        <taxon>Betaproteobacteria</taxon>
        <taxon>Neisseriales</taxon>
        <taxon>Chitinibacteraceae</taxon>
        <taxon>Chitinilyticum</taxon>
    </lineage>
</organism>
<evidence type="ECO:0000256" key="1">
    <source>
        <dbReference type="SAM" id="Phobius"/>
    </source>
</evidence>
<dbReference type="EMBL" id="JADFUA010000003">
    <property type="protein sequence ID" value="MBE9609176.1"/>
    <property type="molecule type" value="Genomic_DNA"/>
</dbReference>
<proteinExistence type="predicted"/>
<dbReference type="Proteomes" id="UP000604481">
    <property type="component" value="Unassembled WGS sequence"/>
</dbReference>
<dbReference type="AlphaFoldDB" id="A0A8J7K1G8"/>
<sequence length="67" mass="7376">MKMAVCWKSILIPALQRSLMATGLFALLTALSHYGAGLSSSDHPFFILLIFAATFAATAYRQLFHQD</sequence>
<reference evidence="2 3" key="1">
    <citation type="submission" date="2020-10" db="EMBL/GenBank/DDBJ databases">
        <title>The genome sequence of Chitinilyticum litopenaei 4Y14.</title>
        <authorList>
            <person name="Liu Y."/>
        </authorList>
    </citation>
    <scope>NUCLEOTIDE SEQUENCE [LARGE SCALE GENOMIC DNA]</scope>
    <source>
        <strain evidence="2 3">4Y14</strain>
    </source>
</reference>
<gene>
    <name evidence="2" type="ORF">INR99_07430</name>
</gene>
<name>A0A8J7K1G8_9NEIS</name>
<keyword evidence="1" id="KW-0472">Membrane</keyword>
<protein>
    <submittedName>
        <fullName evidence="2">Uncharacterized protein</fullName>
    </submittedName>
</protein>
<keyword evidence="3" id="KW-1185">Reference proteome</keyword>
<keyword evidence="1" id="KW-0812">Transmembrane</keyword>